<evidence type="ECO:0000313" key="1">
    <source>
        <dbReference type="EMBL" id="GBH19044.1"/>
    </source>
</evidence>
<accession>A0AAN4Q7Q9</accession>
<name>A0AAN4Q7Q9_PSESF</name>
<comment type="caution">
    <text evidence="1">The sequence shown here is derived from an EMBL/GenBank/DDBJ whole genome shotgun (WGS) entry which is preliminary data.</text>
</comment>
<sequence length="71" mass="7633">MRSLASPSQPTNTVWPVSAEQSPCPFMFLLQISPTDVDALPMTVVSKAMPPSMIQVVVTSLPHPDLGDRSP</sequence>
<dbReference type="Proteomes" id="UP000248291">
    <property type="component" value="Unassembled WGS sequence"/>
</dbReference>
<dbReference type="AlphaFoldDB" id="A0AAN4Q7Q9"/>
<gene>
    <name evidence="1" type="ORF">KPSA3_05044</name>
</gene>
<dbReference type="EMBL" id="BGKA01000187">
    <property type="protein sequence ID" value="GBH19044.1"/>
    <property type="molecule type" value="Genomic_DNA"/>
</dbReference>
<organism evidence="1 2">
    <name type="scientific">Pseudomonas syringae pv. actinidiae</name>
    <dbReference type="NCBI Taxonomy" id="103796"/>
    <lineage>
        <taxon>Bacteria</taxon>
        <taxon>Pseudomonadati</taxon>
        <taxon>Pseudomonadota</taxon>
        <taxon>Gammaproteobacteria</taxon>
        <taxon>Pseudomonadales</taxon>
        <taxon>Pseudomonadaceae</taxon>
        <taxon>Pseudomonas</taxon>
        <taxon>Pseudomonas syringae</taxon>
    </lineage>
</organism>
<reference evidence="1 2" key="1">
    <citation type="submission" date="2018-04" db="EMBL/GenBank/DDBJ databases">
        <title>Draft genome sequence of Pseudomonas syringae pv. actinidiae biovar 3 strains isolated from kiwifruit in Kagawa prefecture.</title>
        <authorList>
            <person name="Tabuchi M."/>
            <person name="Saito M."/>
            <person name="Fujiwara S."/>
            <person name="Sasa N."/>
            <person name="Akimitsu K."/>
            <person name="Gomi K."/>
            <person name="Konishi-Sugita S."/>
            <person name="Hamano K."/>
            <person name="Kataoka I."/>
        </authorList>
    </citation>
    <scope>NUCLEOTIDE SEQUENCE [LARGE SCALE GENOMIC DNA]</scope>
    <source>
        <strain evidence="1 2">MAFF212211</strain>
    </source>
</reference>
<protein>
    <submittedName>
        <fullName evidence="1">Uncharacterized protein</fullName>
    </submittedName>
</protein>
<proteinExistence type="predicted"/>
<evidence type="ECO:0000313" key="2">
    <source>
        <dbReference type="Proteomes" id="UP000248291"/>
    </source>
</evidence>